<keyword evidence="2" id="KW-1185">Reference proteome</keyword>
<sequence>MQHGVISNNARYTPQRTSQCLLLGCFLILLFGAIEQFHKPHFAVFQQSDENLLRQSTHYSVAPLPTKLRIKKDSSKWQTDNELLPLFELSVSNALPPNVYDTLLLALSYGPILNRVAPSQPCSCLTLLPPNRAPPNIAAS</sequence>
<gene>
    <name evidence="1" type="ORF">MLE19_07080</name>
</gene>
<dbReference type="RefSeq" id="WP_240717438.1">
    <property type="nucleotide sequence ID" value="NZ_JAKVTW010000003.1"/>
</dbReference>
<proteinExistence type="predicted"/>
<accession>A0ABS9S4T7</accession>
<evidence type="ECO:0000313" key="2">
    <source>
        <dbReference type="Proteomes" id="UP001320609"/>
    </source>
</evidence>
<dbReference type="EMBL" id="JAKVTW010000003">
    <property type="protein sequence ID" value="MCH4811090.1"/>
    <property type="molecule type" value="Genomic_DNA"/>
</dbReference>
<evidence type="ECO:0000313" key="1">
    <source>
        <dbReference type="EMBL" id="MCH4811090.1"/>
    </source>
</evidence>
<organism evidence="1 2">
    <name type="scientific">Vreelandella neptunia</name>
    <dbReference type="NCBI Taxonomy" id="115551"/>
    <lineage>
        <taxon>Bacteria</taxon>
        <taxon>Pseudomonadati</taxon>
        <taxon>Pseudomonadota</taxon>
        <taxon>Gammaproteobacteria</taxon>
        <taxon>Oceanospirillales</taxon>
        <taxon>Halomonadaceae</taxon>
        <taxon>Vreelandella</taxon>
    </lineage>
</organism>
<comment type="caution">
    <text evidence="1">The sequence shown here is derived from an EMBL/GenBank/DDBJ whole genome shotgun (WGS) entry which is preliminary data.</text>
</comment>
<reference evidence="1 2" key="1">
    <citation type="submission" date="2022-03" db="EMBL/GenBank/DDBJ databases">
        <title>Genomic signatures underlying metal tolerance in selected Arctic bacterial isolates.</title>
        <authorList>
            <person name="Thomas F.A."/>
            <person name="Venkatachalam S."/>
            <person name="Krishnan K.P."/>
        </authorList>
    </citation>
    <scope>NUCLEOTIDE SEQUENCE [LARGE SCALE GENOMIC DNA]</scope>
    <source>
        <strain evidence="1 2">HM116</strain>
    </source>
</reference>
<name>A0ABS9S4T7_9GAMM</name>
<dbReference type="Proteomes" id="UP001320609">
    <property type="component" value="Unassembled WGS sequence"/>
</dbReference>
<protein>
    <submittedName>
        <fullName evidence="1">Uncharacterized protein</fullName>
    </submittedName>
</protein>